<evidence type="ECO:0000256" key="2">
    <source>
        <dbReference type="ARBA" id="ARBA00022603"/>
    </source>
</evidence>
<dbReference type="OrthoDB" id="9815272at2"/>
<dbReference type="SUPFAM" id="SSF53335">
    <property type="entry name" value="S-adenosyl-L-methionine-dependent methyltransferases"/>
    <property type="match status" value="1"/>
</dbReference>
<dbReference type="PANTHER" id="PTHR33841:SF6">
    <property type="entry name" value="TYPE II METHYLTRANSFERASE M.HINDII"/>
    <property type="match status" value="1"/>
</dbReference>
<dbReference type="GO" id="GO:0032259">
    <property type="term" value="P:methylation"/>
    <property type="evidence" value="ECO:0007669"/>
    <property type="project" value="UniProtKB-KW"/>
</dbReference>
<proteinExistence type="predicted"/>
<dbReference type="Pfam" id="PF07669">
    <property type="entry name" value="Eco57I"/>
    <property type="match status" value="1"/>
</dbReference>
<name>A0A5C0SG78_CRATE</name>
<evidence type="ECO:0000259" key="8">
    <source>
        <dbReference type="Pfam" id="PF07669"/>
    </source>
</evidence>
<reference evidence="10 11" key="1">
    <citation type="submission" date="2019-07" db="EMBL/GenBank/DDBJ databases">
        <title>Complete genome of Crassaminicella thermophila SY095.</title>
        <authorList>
            <person name="Li X."/>
        </authorList>
    </citation>
    <scope>NUCLEOTIDE SEQUENCE [LARGE SCALE GENOMIC DNA]</scope>
    <source>
        <strain evidence="10 11">SY095</strain>
    </source>
</reference>
<organism evidence="10 11">
    <name type="scientific">Crassaminicella thermophila</name>
    <dbReference type="NCBI Taxonomy" id="2599308"/>
    <lineage>
        <taxon>Bacteria</taxon>
        <taxon>Bacillati</taxon>
        <taxon>Bacillota</taxon>
        <taxon>Clostridia</taxon>
        <taxon>Eubacteriales</taxon>
        <taxon>Clostridiaceae</taxon>
        <taxon>Crassaminicella</taxon>
    </lineage>
</organism>
<dbReference type="InterPro" id="IPR025931">
    <property type="entry name" value="TaqI_C"/>
</dbReference>
<dbReference type="InterPro" id="IPR029063">
    <property type="entry name" value="SAM-dependent_MTases_sf"/>
</dbReference>
<evidence type="ECO:0000259" key="9">
    <source>
        <dbReference type="Pfam" id="PF12950"/>
    </source>
</evidence>
<keyword evidence="5" id="KW-0680">Restriction system</keyword>
<dbReference type="PROSITE" id="PS00092">
    <property type="entry name" value="N6_MTASE"/>
    <property type="match status" value="1"/>
</dbReference>
<keyword evidence="3" id="KW-0808">Transferase</keyword>
<dbReference type="PANTHER" id="PTHR33841">
    <property type="entry name" value="DNA METHYLTRANSFERASE YEEA-RELATED"/>
    <property type="match status" value="1"/>
</dbReference>
<evidence type="ECO:0000313" key="11">
    <source>
        <dbReference type="Proteomes" id="UP000324646"/>
    </source>
</evidence>
<dbReference type="GO" id="GO:0003677">
    <property type="term" value="F:DNA binding"/>
    <property type="evidence" value="ECO:0007669"/>
    <property type="project" value="UniProtKB-KW"/>
</dbReference>
<evidence type="ECO:0000256" key="1">
    <source>
        <dbReference type="ARBA" id="ARBA00011900"/>
    </source>
</evidence>
<dbReference type="KEGG" id="crs:FQB35_08345"/>
<evidence type="ECO:0000256" key="3">
    <source>
        <dbReference type="ARBA" id="ARBA00022679"/>
    </source>
</evidence>
<evidence type="ECO:0000256" key="7">
    <source>
        <dbReference type="ARBA" id="ARBA00047942"/>
    </source>
</evidence>
<dbReference type="Pfam" id="PF12950">
    <property type="entry name" value="TaqI_C"/>
    <property type="match status" value="1"/>
</dbReference>
<evidence type="ECO:0000256" key="5">
    <source>
        <dbReference type="ARBA" id="ARBA00022747"/>
    </source>
</evidence>
<dbReference type="PRINTS" id="PR00507">
    <property type="entry name" value="N12N6MTFRASE"/>
</dbReference>
<dbReference type="Proteomes" id="UP000324646">
    <property type="component" value="Chromosome"/>
</dbReference>
<dbReference type="RefSeq" id="WP_148809539.1">
    <property type="nucleotide sequence ID" value="NZ_CP042243.1"/>
</dbReference>
<feature type="domain" description="TaqI-like C-terminal specificity" evidence="9">
    <location>
        <begin position="514"/>
        <end position="667"/>
    </location>
</feature>
<dbReference type="GO" id="GO:0009007">
    <property type="term" value="F:site-specific DNA-methyltransferase (adenine-specific) activity"/>
    <property type="evidence" value="ECO:0007669"/>
    <property type="project" value="UniProtKB-EC"/>
</dbReference>
<dbReference type="Gene3D" id="3.40.50.150">
    <property type="entry name" value="Vaccinia Virus protein VP39"/>
    <property type="match status" value="1"/>
</dbReference>
<dbReference type="EC" id="2.1.1.72" evidence="1"/>
<dbReference type="InterPro" id="IPR050953">
    <property type="entry name" value="N4_N6_ade-DNA_methylase"/>
</dbReference>
<keyword evidence="4" id="KW-0949">S-adenosyl-L-methionine</keyword>
<dbReference type="GO" id="GO:0009307">
    <property type="term" value="P:DNA restriction-modification system"/>
    <property type="evidence" value="ECO:0007669"/>
    <property type="project" value="UniProtKB-KW"/>
</dbReference>
<evidence type="ECO:0000256" key="4">
    <source>
        <dbReference type="ARBA" id="ARBA00022691"/>
    </source>
</evidence>
<dbReference type="InterPro" id="IPR002052">
    <property type="entry name" value="DNA_methylase_N6_adenine_CS"/>
</dbReference>
<sequence length="727" mass="86717">MQNHKWLKVFNEYVKETEDLESHRSDVMLEICKIFFAKKYGIELLNLMGMQIKDFVKKRSKWSENVDIEDFNFTIFSQLYENFLSSTNREKTGSFYTPYYIIDYMVERSLEIYLSRETGYTETLLWRCFHENKVLNQVQLKIILEKMDSIRIVDIACGTGLFLIRYFEKLFKYKKIIYKMQRKKINDFMIKKYIIENNLFGIDIQEKPIKIAKMVLLSLTYGTDKSQYTDKICLNIKAGNSLMDEMIFEKDTFKKVIKDEGGFDIVIGNPPYLGEKGNKHIFDKIKGTHFGKKYYEGKMDYFYFFIYKALEILKENGILSYITTNYFITADGAAKLRKFLRNNATFIDIVNFNDYEIFKSAKGQHNILFFLSKGADQTQSVKIKYIKERDIDKEEMHELLRENKKRTKKIYQYTLPRQQNLYGPNGHILIQENNQYDYILKKIYENSQYTLKELCNINQGVVSGADKITKDILEKKISLEYAKEKNIILYQGIFVLSEKEVNELGFLELPYIKPMYKNSDIQRYFCSNEASKYLLYISDKIFTETELDNRILEHLSKYKEILEKRRETIRGIRPWYALQWPRKQEIFENTKIVVPHRAKENKFALNNSSWYASADVYFITAKRRKINWNLLLGILNSKIMYFWLYNRGKRKGDYLELYANPLKNLPIMWNIDEDTCNKITSFVEQMINRGEDPKLQELVDKTLYNVYNLTSTEIRIIEDFHKRNLGK</sequence>
<keyword evidence="11" id="KW-1185">Reference proteome</keyword>
<gene>
    <name evidence="10" type="ORF">FQB35_08345</name>
</gene>
<dbReference type="InterPro" id="IPR011639">
    <property type="entry name" value="MethylTrfase_TaqI-like_dom"/>
</dbReference>
<comment type="catalytic activity">
    <reaction evidence="7">
        <text>a 2'-deoxyadenosine in DNA + S-adenosyl-L-methionine = an N(6)-methyl-2'-deoxyadenosine in DNA + S-adenosyl-L-homocysteine + H(+)</text>
        <dbReference type="Rhea" id="RHEA:15197"/>
        <dbReference type="Rhea" id="RHEA-COMP:12418"/>
        <dbReference type="Rhea" id="RHEA-COMP:12419"/>
        <dbReference type="ChEBI" id="CHEBI:15378"/>
        <dbReference type="ChEBI" id="CHEBI:57856"/>
        <dbReference type="ChEBI" id="CHEBI:59789"/>
        <dbReference type="ChEBI" id="CHEBI:90615"/>
        <dbReference type="ChEBI" id="CHEBI:90616"/>
        <dbReference type="EC" id="2.1.1.72"/>
    </reaction>
</comment>
<accession>A0A5C0SG78</accession>
<evidence type="ECO:0000313" key="10">
    <source>
        <dbReference type="EMBL" id="QEK12384.1"/>
    </source>
</evidence>
<keyword evidence="6" id="KW-0238">DNA-binding</keyword>
<dbReference type="AlphaFoldDB" id="A0A5C0SG78"/>
<dbReference type="EMBL" id="CP042243">
    <property type="protein sequence ID" value="QEK12384.1"/>
    <property type="molecule type" value="Genomic_DNA"/>
</dbReference>
<keyword evidence="2" id="KW-0489">Methyltransferase</keyword>
<protein>
    <recommendedName>
        <fullName evidence="1">site-specific DNA-methyltransferase (adenine-specific)</fullName>
        <ecNumber evidence="1">2.1.1.72</ecNumber>
    </recommendedName>
</protein>
<evidence type="ECO:0000256" key="6">
    <source>
        <dbReference type="ARBA" id="ARBA00023125"/>
    </source>
</evidence>
<feature type="domain" description="Type II methyltransferase M.TaqI-like" evidence="8">
    <location>
        <begin position="197"/>
        <end position="358"/>
    </location>
</feature>